<sequence length="128" mass="14435">MNCAKCHRLLFSPRKTAKCSICKTAFHPFCTRIQTMENFKNMSADERGKWMCDTCHQGAIEVVDVRCSSGEDSDDPTSESVCEQPSLNSRIYMLMMKFAVLDGKLDSVDHSMGIFGDQFDEMKKACQA</sequence>
<dbReference type="EMBL" id="GBRD01009463">
    <property type="protein sequence ID" value="JAG56361.1"/>
    <property type="molecule type" value="Transcribed_RNA"/>
</dbReference>
<dbReference type="Gene3D" id="3.30.40.10">
    <property type="entry name" value="Zinc/RING finger domain, C3HC4 (zinc finger)"/>
    <property type="match status" value="1"/>
</dbReference>
<keyword evidence="1" id="KW-0479">Metal-binding</keyword>
<evidence type="ECO:0000256" key="3">
    <source>
        <dbReference type="ARBA" id="ARBA00022833"/>
    </source>
</evidence>
<evidence type="ECO:0000259" key="4">
    <source>
        <dbReference type="SMART" id="SM00249"/>
    </source>
</evidence>
<protein>
    <recommendedName>
        <fullName evidence="4">Zinc finger PHD-type domain-containing protein</fullName>
    </recommendedName>
</protein>
<accession>A0A0K8ST39</accession>
<name>A0A0K8ST39_LYGHE</name>
<dbReference type="CDD" id="cd15489">
    <property type="entry name" value="PHD_SF"/>
    <property type="match status" value="1"/>
</dbReference>
<dbReference type="SUPFAM" id="SSF57903">
    <property type="entry name" value="FYVE/PHD zinc finger"/>
    <property type="match status" value="1"/>
</dbReference>
<feature type="domain" description="Zinc finger PHD-type" evidence="4">
    <location>
        <begin position="2"/>
        <end position="56"/>
    </location>
</feature>
<proteinExistence type="predicted"/>
<organism evidence="5">
    <name type="scientific">Lygus hesperus</name>
    <name type="common">Western plant bug</name>
    <dbReference type="NCBI Taxonomy" id="30085"/>
    <lineage>
        <taxon>Eukaryota</taxon>
        <taxon>Metazoa</taxon>
        <taxon>Ecdysozoa</taxon>
        <taxon>Arthropoda</taxon>
        <taxon>Hexapoda</taxon>
        <taxon>Insecta</taxon>
        <taxon>Pterygota</taxon>
        <taxon>Neoptera</taxon>
        <taxon>Paraneoptera</taxon>
        <taxon>Hemiptera</taxon>
        <taxon>Heteroptera</taxon>
        <taxon>Panheteroptera</taxon>
        <taxon>Cimicomorpha</taxon>
        <taxon>Miridae</taxon>
        <taxon>Mirini</taxon>
        <taxon>Lygus</taxon>
    </lineage>
</organism>
<evidence type="ECO:0000256" key="1">
    <source>
        <dbReference type="ARBA" id="ARBA00022723"/>
    </source>
</evidence>
<evidence type="ECO:0000256" key="2">
    <source>
        <dbReference type="ARBA" id="ARBA00022771"/>
    </source>
</evidence>
<dbReference type="InterPro" id="IPR001965">
    <property type="entry name" value="Znf_PHD"/>
</dbReference>
<dbReference type="SMART" id="SM00249">
    <property type="entry name" value="PHD"/>
    <property type="match status" value="1"/>
</dbReference>
<dbReference type="InterPro" id="IPR013083">
    <property type="entry name" value="Znf_RING/FYVE/PHD"/>
</dbReference>
<dbReference type="InterPro" id="IPR011011">
    <property type="entry name" value="Znf_FYVE_PHD"/>
</dbReference>
<evidence type="ECO:0000313" key="5">
    <source>
        <dbReference type="EMBL" id="JAG56361.1"/>
    </source>
</evidence>
<keyword evidence="2" id="KW-0863">Zinc-finger</keyword>
<dbReference type="AlphaFoldDB" id="A0A0K8ST39"/>
<keyword evidence="3" id="KW-0862">Zinc</keyword>
<dbReference type="GO" id="GO:0008270">
    <property type="term" value="F:zinc ion binding"/>
    <property type="evidence" value="ECO:0007669"/>
    <property type="project" value="UniProtKB-KW"/>
</dbReference>
<reference evidence="5" key="1">
    <citation type="submission" date="2014-09" db="EMBL/GenBank/DDBJ databases">
        <authorList>
            <person name="Magalhaes I.L.F."/>
            <person name="Oliveira U."/>
            <person name="Santos F.R."/>
            <person name="Vidigal T.H.D.A."/>
            <person name="Brescovit A.D."/>
            <person name="Santos A.J."/>
        </authorList>
    </citation>
    <scope>NUCLEOTIDE SEQUENCE</scope>
</reference>